<keyword evidence="1" id="KW-1133">Transmembrane helix</keyword>
<gene>
    <name evidence="2" type="ORF">GKE97_21310</name>
</gene>
<keyword evidence="1" id="KW-0812">Transmembrane</keyword>
<organism evidence="2 3">
    <name type="scientific">Flavonifractor plautii</name>
    <name type="common">Fusobacterium plautii</name>
    <dbReference type="NCBI Taxonomy" id="292800"/>
    <lineage>
        <taxon>Bacteria</taxon>
        <taxon>Bacillati</taxon>
        <taxon>Bacillota</taxon>
        <taxon>Clostridia</taxon>
        <taxon>Eubacteriales</taxon>
        <taxon>Oscillospiraceae</taxon>
        <taxon>Flavonifractor</taxon>
    </lineage>
</organism>
<feature type="transmembrane region" description="Helical" evidence="1">
    <location>
        <begin position="22"/>
        <end position="39"/>
    </location>
</feature>
<evidence type="ECO:0000313" key="2">
    <source>
        <dbReference type="EMBL" id="MSB22018.1"/>
    </source>
</evidence>
<evidence type="ECO:0000313" key="3">
    <source>
        <dbReference type="Proteomes" id="UP000434475"/>
    </source>
</evidence>
<accession>A0A174QNM5</accession>
<dbReference type="Proteomes" id="UP000434475">
    <property type="component" value="Unassembled WGS sequence"/>
</dbReference>
<reference evidence="2 3" key="1">
    <citation type="journal article" date="2019" name="Nat. Med.">
        <title>A library of human gut bacterial isolates paired with longitudinal multiomics data enables mechanistic microbiome research.</title>
        <authorList>
            <person name="Poyet M."/>
            <person name="Groussin M."/>
            <person name="Gibbons S.M."/>
            <person name="Avila-Pacheco J."/>
            <person name="Jiang X."/>
            <person name="Kearney S.M."/>
            <person name="Perrotta A.R."/>
            <person name="Berdy B."/>
            <person name="Zhao S."/>
            <person name="Lieberman T.D."/>
            <person name="Swanson P.K."/>
            <person name="Smith M."/>
            <person name="Roesemann S."/>
            <person name="Alexander J.E."/>
            <person name="Rich S.A."/>
            <person name="Livny J."/>
            <person name="Vlamakis H."/>
            <person name="Clish C."/>
            <person name="Bullock K."/>
            <person name="Deik A."/>
            <person name="Scott J."/>
            <person name="Pierce K.A."/>
            <person name="Xavier R.J."/>
            <person name="Alm E.J."/>
        </authorList>
    </citation>
    <scope>NUCLEOTIDE SEQUENCE [LARGE SCALE GENOMIC DNA]</scope>
    <source>
        <strain evidence="2 3">BIOML-A2</strain>
    </source>
</reference>
<dbReference type="AlphaFoldDB" id="A0A174QNM5"/>
<dbReference type="InterPro" id="IPR036390">
    <property type="entry name" value="WH_DNA-bd_sf"/>
</dbReference>
<dbReference type="InterPro" id="IPR036388">
    <property type="entry name" value="WH-like_DNA-bd_sf"/>
</dbReference>
<comment type="caution">
    <text evidence="2">The sequence shown here is derived from an EMBL/GenBank/DDBJ whole genome shotgun (WGS) entry which is preliminary data.</text>
</comment>
<dbReference type="RefSeq" id="WP_009260447.1">
    <property type="nucleotide sequence ID" value="NZ_JAJBQT010000041.1"/>
</dbReference>
<dbReference type="EMBL" id="WKPR01000031">
    <property type="protein sequence ID" value="MSB22018.1"/>
    <property type="molecule type" value="Genomic_DNA"/>
</dbReference>
<protein>
    <submittedName>
        <fullName evidence="2">Helix-turn-helix domain-containing protein</fullName>
    </submittedName>
</protein>
<proteinExistence type="predicted"/>
<dbReference type="Gene3D" id="1.10.10.10">
    <property type="entry name" value="Winged helix-like DNA-binding domain superfamily/Winged helix DNA-binding domain"/>
    <property type="match status" value="1"/>
</dbReference>
<dbReference type="Pfam" id="PF13730">
    <property type="entry name" value="HTH_36"/>
    <property type="match status" value="1"/>
</dbReference>
<keyword evidence="1" id="KW-0472">Membrane</keyword>
<sequence>MRKQHWPKRDPIKNYFPLPNEIFSLGLSAGAIAVYGFLLHREDRRTYQCVVSYRTIGEAVGMSVNTVRKYVTELEDRGLIRTERTTVTTRDGRTLNGCLRYYILPIQMSIEQFYARQLHAADLALERQRVERRMAALERKECASGC</sequence>
<dbReference type="SUPFAM" id="SSF46785">
    <property type="entry name" value="Winged helix' DNA-binding domain"/>
    <property type="match status" value="1"/>
</dbReference>
<name>A0A174QNM5_FLAPL</name>
<evidence type="ECO:0000256" key="1">
    <source>
        <dbReference type="SAM" id="Phobius"/>
    </source>
</evidence>